<comment type="caution">
    <text evidence="1">The sequence shown here is derived from an EMBL/GenBank/DDBJ whole genome shotgun (WGS) entry which is preliminary data.</text>
</comment>
<dbReference type="AlphaFoldDB" id="A0A8H7SHG1"/>
<name>A0A8H7SHG1_9FUNG</name>
<reference evidence="1" key="1">
    <citation type="submission" date="2021-01" db="EMBL/GenBank/DDBJ databases">
        <title>Metabolic potential, ecology and presence of endohyphal bacteria is reflected in genomic diversity of Mucoromycotina.</title>
        <authorList>
            <person name="Muszewska A."/>
            <person name="Okrasinska A."/>
            <person name="Steczkiewicz K."/>
            <person name="Drgas O."/>
            <person name="Orlowska M."/>
            <person name="Perlinska-Lenart U."/>
            <person name="Aleksandrzak-Piekarczyk T."/>
            <person name="Szatraj K."/>
            <person name="Zielenkiewicz U."/>
            <person name="Pilsyk S."/>
            <person name="Malc E."/>
            <person name="Mieczkowski P."/>
            <person name="Kruszewska J.S."/>
            <person name="Biernat P."/>
            <person name="Pawlowska J."/>
        </authorList>
    </citation>
    <scope>NUCLEOTIDE SEQUENCE</scope>
    <source>
        <strain evidence="1">WA0000018081</strain>
    </source>
</reference>
<gene>
    <name evidence="1" type="ORF">INT48_002992</name>
</gene>
<proteinExistence type="predicted"/>
<sequence>LHGTIFHQVGVHLEDLVKHLRFMTSTGSKTLLALFLAVVLTEDTGRKSTSLVISSDKNEESAFLGEDSLSKEEIRERRKRVHIPSFSQGSTRQAKDWLTEYKNVCHHIRFSEKERLDDLQIRFKGQALSWSPRLKKFFSSA</sequence>
<keyword evidence="2" id="KW-1185">Reference proteome</keyword>
<dbReference type="Proteomes" id="UP000613177">
    <property type="component" value="Unassembled WGS sequence"/>
</dbReference>
<protein>
    <submittedName>
        <fullName evidence="1">Uncharacterized protein</fullName>
    </submittedName>
</protein>
<dbReference type="EMBL" id="JAEPRE010000199">
    <property type="protein sequence ID" value="KAG2230474.1"/>
    <property type="molecule type" value="Genomic_DNA"/>
</dbReference>
<organism evidence="1 2">
    <name type="scientific">Thamnidium elegans</name>
    <dbReference type="NCBI Taxonomy" id="101142"/>
    <lineage>
        <taxon>Eukaryota</taxon>
        <taxon>Fungi</taxon>
        <taxon>Fungi incertae sedis</taxon>
        <taxon>Mucoromycota</taxon>
        <taxon>Mucoromycotina</taxon>
        <taxon>Mucoromycetes</taxon>
        <taxon>Mucorales</taxon>
        <taxon>Mucorineae</taxon>
        <taxon>Mucoraceae</taxon>
        <taxon>Thamnidium</taxon>
    </lineage>
</organism>
<evidence type="ECO:0000313" key="2">
    <source>
        <dbReference type="Proteomes" id="UP000613177"/>
    </source>
</evidence>
<accession>A0A8H7SHG1</accession>
<feature type="non-terminal residue" evidence="1">
    <location>
        <position position="1"/>
    </location>
</feature>
<evidence type="ECO:0000313" key="1">
    <source>
        <dbReference type="EMBL" id="KAG2230474.1"/>
    </source>
</evidence>